<dbReference type="SMART" id="SM00028">
    <property type="entry name" value="TPR"/>
    <property type="match status" value="5"/>
</dbReference>
<dbReference type="Gene3D" id="1.25.40.10">
    <property type="entry name" value="Tetratricopeptide repeat domain"/>
    <property type="match status" value="2"/>
</dbReference>
<evidence type="ECO:0000259" key="9">
    <source>
        <dbReference type="PROSITE" id="PS50011"/>
    </source>
</evidence>
<evidence type="ECO:0000256" key="2">
    <source>
        <dbReference type="ARBA" id="ARBA00022527"/>
    </source>
</evidence>
<sequence>MSNESPIDELLEELLESHRSVEEVCADHPELIREVRSRFQKIRSVESQIDQLFPPSVTPAHLVDARTAVQNAALPEIPGYDVDSVLGHGGMGVVYHARHLQLNRTVAIKTLLAGSYATDVERLRFAREAEAIAGLRHPHIVQIYDVGEVAGRPFYTMELVEGGTLSQKLAANPVSVREAAETAAVLSRAVQAAHEGGIVHRDLKPANILLTDDQTPKISDFGLARRFDGEADLTLTGARMGTPSYMAPEQATGEFVGPAVDIYALGTLLYEMLTGQPPFRDESIIETERRLISEDPIPPSNSNHNVPRDLETICLKCLEKEPHQRYLSAADLADDLQRFLRYEPIAARPISRTARGWRWVRRSPSTAALIVTAVALFGLLAAYGTRELALASGSRAEKARLTARLESGLELGRQGRYAESLALLGKLGDGGHVDLRQRIDQAITNLDFIEELASLSLNRFAVIDGRYDRAHNQAVADQRYEAIFEELGMGSVHDDPTGVANRVKGSEAKLPLIAALDDWAVCANAGDRRNWVLAVARAADPDSTGLRNRIRDPEKWLDAAVLSDLSQQALEANLSVQLLCVLGDRCDEAGLDAVAFRKQVQRAHTNDFLANFALADELSEREPSEAIRYYQAALAVRPHASPAHNNLGMALAKLGRTDEAVEFFQSALQINPKFVLAHYNLGQTLATTGKPREAIDQFQEAIEVDANDAFGRYQLGLALRGTGELQRAVESFRQAIQIDPRYGAAYGALGETLLEMQHNEQGERALLNCLQLLPQNDPLRPRVQKLLENCCDS</sequence>
<dbReference type="EMBL" id="CP036261">
    <property type="protein sequence ID" value="QDS88569.1"/>
    <property type="molecule type" value="Genomic_DNA"/>
</dbReference>
<keyword evidence="11" id="KW-1185">Reference proteome</keyword>
<gene>
    <name evidence="10" type="primary">pknB_13</name>
    <name evidence="10" type="ORF">EC9_27600</name>
</gene>
<dbReference type="GO" id="GO:0004674">
    <property type="term" value="F:protein serine/threonine kinase activity"/>
    <property type="evidence" value="ECO:0007669"/>
    <property type="project" value="UniProtKB-KW"/>
</dbReference>
<keyword evidence="6 8" id="KW-0067">ATP-binding</keyword>
<dbReference type="SUPFAM" id="SSF56112">
    <property type="entry name" value="Protein kinase-like (PK-like)"/>
    <property type="match status" value="1"/>
</dbReference>
<evidence type="ECO:0000256" key="4">
    <source>
        <dbReference type="ARBA" id="ARBA00022741"/>
    </source>
</evidence>
<dbReference type="InterPro" id="IPR011009">
    <property type="entry name" value="Kinase-like_dom_sf"/>
</dbReference>
<dbReference type="InterPro" id="IPR008271">
    <property type="entry name" value="Ser/Thr_kinase_AS"/>
</dbReference>
<dbReference type="AlphaFoldDB" id="A0A517M173"/>
<dbReference type="PANTHER" id="PTHR43289:SF6">
    <property type="entry name" value="SERINE_THREONINE-PROTEIN KINASE NEKL-3"/>
    <property type="match status" value="1"/>
</dbReference>
<evidence type="ECO:0000256" key="6">
    <source>
        <dbReference type="ARBA" id="ARBA00022840"/>
    </source>
</evidence>
<dbReference type="PROSITE" id="PS00107">
    <property type="entry name" value="PROTEIN_KINASE_ATP"/>
    <property type="match status" value="1"/>
</dbReference>
<keyword evidence="7" id="KW-0802">TPR repeat</keyword>
<dbReference type="FunFam" id="1.10.510.10:FF:000021">
    <property type="entry name" value="Serine/threonine protein kinase"/>
    <property type="match status" value="1"/>
</dbReference>
<feature type="repeat" description="TPR" evidence="7">
    <location>
        <begin position="709"/>
        <end position="742"/>
    </location>
</feature>
<feature type="domain" description="Protein kinase" evidence="9">
    <location>
        <begin position="80"/>
        <end position="340"/>
    </location>
</feature>
<dbReference type="PROSITE" id="PS50005">
    <property type="entry name" value="TPR"/>
    <property type="match status" value="3"/>
</dbReference>
<dbReference type="KEGG" id="ruv:EC9_27600"/>
<keyword evidence="3 10" id="KW-0808">Transferase</keyword>
<evidence type="ECO:0000256" key="5">
    <source>
        <dbReference type="ARBA" id="ARBA00022777"/>
    </source>
</evidence>
<evidence type="ECO:0000256" key="3">
    <source>
        <dbReference type="ARBA" id="ARBA00022679"/>
    </source>
</evidence>
<dbReference type="OrthoDB" id="225358at2"/>
<dbReference type="GO" id="GO:0005524">
    <property type="term" value="F:ATP binding"/>
    <property type="evidence" value="ECO:0007669"/>
    <property type="project" value="UniProtKB-UniRule"/>
</dbReference>
<dbReference type="SUPFAM" id="SSF48452">
    <property type="entry name" value="TPR-like"/>
    <property type="match status" value="1"/>
</dbReference>
<dbReference type="Pfam" id="PF13432">
    <property type="entry name" value="TPR_16"/>
    <property type="match status" value="2"/>
</dbReference>
<keyword evidence="4 8" id="KW-0547">Nucleotide-binding</keyword>
<dbReference type="SMART" id="SM00220">
    <property type="entry name" value="S_TKc"/>
    <property type="match status" value="1"/>
</dbReference>
<dbReference type="PROSITE" id="PS00108">
    <property type="entry name" value="PROTEIN_KINASE_ST"/>
    <property type="match status" value="1"/>
</dbReference>
<dbReference type="Gene3D" id="3.30.200.20">
    <property type="entry name" value="Phosphorylase Kinase, domain 1"/>
    <property type="match status" value="1"/>
</dbReference>
<dbReference type="EC" id="2.7.11.1" evidence="1"/>
<accession>A0A517M173</accession>
<evidence type="ECO:0000313" key="11">
    <source>
        <dbReference type="Proteomes" id="UP000319557"/>
    </source>
</evidence>
<dbReference type="Gene3D" id="1.10.510.10">
    <property type="entry name" value="Transferase(Phosphotransferase) domain 1"/>
    <property type="match status" value="1"/>
</dbReference>
<feature type="repeat" description="TPR" evidence="7">
    <location>
        <begin position="641"/>
        <end position="674"/>
    </location>
</feature>
<keyword evidence="5 10" id="KW-0418">Kinase</keyword>
<dbReference type="InterPro" id="IPR017441">
    <property type="entry name" value="Protein_kinase_ATP_BS"/>
</dbReference>
<dbReference type="Pfam" id="PF00069">
    <property type="entry name" value="Pkinase"/>
    <property type="match status" value="1"/>
</dbReference>
<dbReference type="PANTHER" id="PTHR43289">
    <property type="entry name" value="MITOGEN-ACTIVATED PROTEIN KINASE KINASE KINASE 20-RELATED"/>
    <property type="match status" value="1"/>
</dbReference>
<protein>
    <recommendedName>
        <fullName evidence="1">non-specific serine/threonine protein kinase</fullName>
        <ecNumber evidence="1">2.7.11.1</ecNumber>
    </recommendedName>
</protein>
<feature type="repeat" description="TPR" evidence="7">
    <location>
        <begin position="675"/>
        <end position="708"/>
    </location>
</feature>
<evidence type="ECO:0000256" key="7">
    <source>
        <dbReference type="PROSITE-ProRule" id="PRU00339"/>
    </source>
</evidence>
<name>A0A517M173_9BACT</name>
<keyword evidence="2" id="KW-0723">Serine/threonine-protein kinase</keyword>
<evidence type="ECO:0000313" key="10">
    <source>
        <dbReference type="EMBL" id="QDS88569.1"/>
    </source>
</evidence>
<dbReference type="InterPro" id="IPR011990">
    <property type="entry name" value="TPR-like_helical_dom_sf"/>
</dbReference>
<dbReference type="PROSITE" id="PS50011">
    <property type="entry name" value="PROTEIN_KINASE_DOM"/>
    <property type="match status" value="1"/>
</dbReference>
<reference evidence="10 11" key="1">
    <citation type="submission" date="2019-02" db="EMBL/GenBank/DDBJ databases">
        <title>Deep-cultivation of Planctomycetes and their phenomic and genomic characterization uncovers novel biology.</title>
        <authorList>
            <person name="Wiegand S."/>
            <person name="Jogler M."/>
            <person name="Boedeker C."/>
            <person name="Pinto D."/>
            <person name="Vollmers J."/>
            <person name="Rivas-Marin E."/>
            <person name="Kohn T."/>
            <person name="Peeters S.H."/>
            <person name="Heuer A."/>
            <person name="Rast P."/>
            <person name="Oberbeckmann S."/>
            <person name="Bunk B."/>
            <person name="Jeske O."/>
            <person name="Meyerdierks A."/>
            <person name="Storesund J.E."/>
            <person name="Kallscheuer N."/>
            <person name="Luecker S."/>
            <person name="Lage O.M."/>
            <person name="Pohl T."/>
            <person name="Merkel B.J."/>
            <person name="Hornburger P."/>
            <person name="Mueller R.-W."/>
            <person name="Bruemmer F."/>
            <person name="Labrenz M."/>
            <person name="Spormann A.M."/>
            <person name="Op den Camp H."/>
            <person name="Overmann J."/>
            <person name="Amann R."/>
            <person name="Jetten M.S.M."/>
            <person name="Mascher T."/>
            <person name="Medema M.H."/>
            <person name="Devos D.P."/>
            <person name="Kaster A.-K."/>
            <person name="Ovreas L."/>
            <person name="Rohde M."/>
            <person name="Galperin M.Y."/>
            <person name="Jogler C."/>
        </authorList>
    </citation>
    <scope>NUCLEOTIDE SEQUENCE [LARGE SCALE GENOMIC DNA]</scope>
    <source>
        <strain evidence="10 11">EC9</strain>
    </source>
</reference>
<dbReference type="Proteomes" id="UP000319557">
    <property type="component" value="Chromosome"/>
</dbReference>
<dbReference type="PROSITE" id="PS50293">
    <property type="entry name" value="TPR_REGION"/>
    <property type="match status" value="2"/>
</dbReference>
<dbReference type="InterPro" id="IPR019734">
    <property type="entry name" value="TPR_rpt"/>
</dbReference>
<evidence type="ECO:0000256" key="8">
    <source>
        <dbReference type="PROSITE-ProRule" id="PRU10141"/>
    </source>
</evidence>
<feature type="binding site" evidence="8">
    <location>
        <position position="109"/>
    </location>
    <ligand>
        <name>ATP</name>
        <dbReference type="ChEBI" id="CHEBI:30616"/>
    </ligand>
</feature>
<evidence type="ECO:0000256" key="1">
    <source>
        <dbReference type="ARBA" id="ARBA00012513"/>
    </source>
</evidence>
<organism evidence="10 11">
    <name type="scientific">Rosistilla ulvae</name>
    <dbReference type="NCBI Taxonomy" id="1930277"/>
    <lineage>
        <taxon>Bacteria</taxon>
        <taxon>Pseudomonadati</taxon>
        <taxon>Planctomycetota</taxon>
        <taxon>Planctomycetia</taxon>
        <taxon>Pirellulales</taxon>
        <taxon>Pirellulaceae</taxon>
        <taxon>Rosistilla</taxon>
    </lineage>
</organism>
<dbReference type="CDD" id="cd14014">
    <property type="entry name" value="STKc_PknB_like"/>
    <property type="match status" value="1"/>
</dbReference>
<dbReference type="RefSeq" id="WP_145345878.1">
    <property type="nucleotide sequence ID" value="NZ_CP036261.1"/>
</dbReference>
<proteinExistence type="predicted"/>
<dbReference type="InterPro" id="IPR000719">
    <property type="entry name" value="Prot_kinase_dom"/>
</dbReference>